<evidence type="ECO:0000256" key="1">
    <source>
        <dbReference type="ARBA" id="ARBA00004496"/>
    </source>
</evidence>
<comment type="caution">
    <text evidence="15">The sequence shown here is derived from an EMBL/GenBank/DDBJ whole genome shotgun (WGS) entry which is preliminary data.</text>
</comment>
<dbReference type="InterPro" id="IPR022880">
    <property type="entry name" value="DNApol_IV"/>
</dbReference>
<keyword evidence="12 13" id="KW-0234">DNA repair</keyword>
<feature type="binding site" evidence="13">
    <location>
        <position position="9"/>
    </location>
    <ligand>
        <name>Mg(2+)</name>
        <dbReference type="ChEBI" id="CHEBI:18420"/>
    </ligand>
</feature>
<dbReference type="InterPro" id="IPR050116">
    <property type="entry name" value="DNA_polymerase-Y"/>
</dbReference>
<dbReference type="RefSeq" id="WP_216468645.1">
    <property type="nucleotide sequence ID" value="NZ_JAHLQI010000001.1"/>
</dbReference>
<feature type="site" description="Substrate discrimination" evidence="13">
    <location>
        <position position="14"/>
    </location>
</feature>
<evidence type="ECO:0000256" key="2">
    <source>
        <dbReference type="ARBA" id="ARBA00022457"/>
    </source>
</evidence>
<feature type="active site" evidence="13">
    <location>
        <position position="111"/>
    </location>
</feature>
<evidence type="ECO:0000256" key="13">
    <source>
        <dbReference type="HAMAP-Rule" id="MF_01113"/>
    </source>
</evidence>
<accession>A0ABS6EMW0</accession>
<keyword evidence="4 13" id="KW-0808">Transferase</keyword>
<organism evidence="15 16">
    <name type="scientific">Butyricicoccus intestinisimiae</name>
    <dbReference type="NCBI Taxonomy" id="2841509"/>
    <lineage>
        <taxon>Bacteria</taxon>
        <taxon>Bacillati</taxon>
        <taxon>Bacillota</taxon>
        <taxon>Clostridia</taxon>
        <taxon>Eubacteriales</taxon>
        <taxon>Butyricicoccaceae</taxon>
        <taxon>Butyricicoccus</taxon>
    </lineage>
</organism>
<comment type="function">
    <text evidence="13">Poorly processive, error-prone DNA polymerase involved in untargeted mutagenesis. Copies undamaged DNA at stalled replication forks, which arise in vivo from mismatched or misaligned primer ends. These misaligned primers can be extended by PolIV. Exhibits no 3'-5' exonuclease (proofreading) activity. May be involved in translesional synthesis, in conjunction with the beta clamp from PolIII.</text>
</comment>
<dbReference type="PANTHER" id="PTHR11076">
    <property type="entry name" value="DNA REPAIR POLYMERASE UMUC / TRANSFERASE FAMILY MEMBER"/>
    <property type="match status" value="1"/>
</dbReference>
<evidence type="ECO:0000256" key="8">
    <source>
        <dbReference type="ARBA" id="ARBA00022763"/>
    </source>
</evidence>
<dbReference type="EMBL" id="JAHLQI010000001">
    <property type="protein sequence ID" value="MBU5489023.1"/>
    <property type="molecule type" value="Genomic_DNA"/>
</dbReference>
<evidence type="ECO:0000256" key="6">
    <source>
        <dbReference type="ARBA" id="ARBA00022705"/>
    </source>
</evidence>
<evidence type="ECO:0000256" key="10">
    <source>
        <dbReference type="ARBA" id="ARBA00022932"/>
    </source>
</evidence>
<evidence type="ECO:0000256" key="12">
    <source>
        <dbReference type="ARBA" id="ARBA00023204"/>
    </source>
</evidence>
<feature type="domain" description="UmuC" evidence="14">
    <location>
        <begin position="5"/>
        <end position="192"/>
    </location>
</feature>
<comment type="similarity">
    <text evidence="13">Belongs to the DNA polymerase type-Y family.</text>
</comment>
<dbReference type="PANTHER" id="PTHR11076:SF35">
    <property type="entry name" value="DNA REPAIR PROTEIN HOMOLOG YOBH"/>
    <property type="match status" value="1"/>
</dbReference>
<dbReference type="HAMAP" id="MF_01113">
    <property type="entry name" value="DNApol_IV"/>
    <property type="match status" value="1"/>
</dbReference>
<keyword evidence="3 13" id="KW-0963">Cytoplasm</keyword>
<keyword evidence="5 13" id="KW-0548">Nucleotidyltransferase</keyword>
<proteinExistence type="inferred from homology"/>
<keyword evidence="11 13" id="KW-0238">DNA-binding</keyword>
<dbReference type="CDD" id="cd03586">
    <property type="entry name" value="PolY_Pol_IV_kappa"/>
    <property type="match status" value="1"/>
</dbReference>
<comment type="cofactor">
    <cofactor evidence="13">
        <name>Mg(2+)</name>
        <dbReference type="ChEBI" id="CHEBI:18420"/>
    </cofactor>
    <text evidence="13">Binds 2 magnesium ions per subunit.</text>
</comment>
<evidence type="ECO:0000259" key="14">
    <source>
        <dbReference type="PROSITE" id="PS50173"/>
    </source>
</evidence>
<evidence type="ECO:0000313" key="15">
    <source>
        <dbReference type="EMBL" id="MBU5489023.1"/>
    </source>
</evidence>
<feature type="binding site" evidence="13">
    <location>
        <position position="110"/>
    </location>
    <ligand>
        <name>Mg(2+)</name>
        <dbReference type="ChEBI" id="CHEBI:18420"/>
    </ligand>
</feature>
<sequence>MERLIFHIDVNSAYLSWESARRLKEGKEDLRLIPACIGGDPKKRTGVVLAKSIPAKRFGICTGEPMGAALRKCPQLVIAPPDFSLYQQYSEAFLAICRQYAPALEQFSIDECFLDMTGTRTTYPDPIALAYEIKNVIRDTLGFTVNVGIARNKLLAKMASDFEKPDRVHTLFPDELENKLWPLPVGQLLTVGKTTANKLQKAGIATIGDLAQQPAARLQAMLGKKWGIQLHAYANGIDHSPIIDVPQKAKGYSISTTVEDNVSSAEQANHILLTLADSVSARMRADGAKTACIAVSIRSNDFRNRSHQCKLHQPEDTTQVIYETAKQLFSALWDQHTPLRLLGISLTEVTWDENEQLSLFADPKHEKERKLDRAVDAIRKKYGMDTIARGAVLGDKHIVGKKYRAQVENKRKR</sequence>
<comment type="subcellular location">
    <subcellularLocation>
        <location evidence="1 13">Cytoplasm</location>
    </subcellularLocation>
</comment>
<dbReference type="InterPro" id="IPR053848">
    <property type="entry name" value="IMS_HHH_1"/>
</dbReference>
<keyword evidence="9 13" id="KW-0460">Magnesium</keyword>
<dbReference type="InterPro" id="IPR017961">
    <property type="entry name" value="DNA_pol_Y-fam_little_finger"/>
</dbReference>
<keyword evidence="6 13" id="KW-0235">DNA replication</keyword>
<evidence type="ECO:0000256" key="4">
    <source>
        <dbReference type="ARBA" id="ARBA00022679"/>
    </source>
</evidence>
<gene>
    <name evidence="13" type="primary">dinB</name>
    <name evidence="15" type="ORF">KQI75_00020</name>
</gene>
<keyword evidence="16" id="KW-1185">Reference proteome</keyword>
<dbReference type="Pfam" id="PF11799">
    <property type="entry name" value="IMS_C"/>
    <property type="match status" value="1"/>
</dbReference>
<comment type="subunit">
    <text evidence="13">Monomer.</text>
</comment>
<reference evidence="15 16" key="1">
    <citation type="submission" date="2021-06" db="EMBL/GenBank/DDBJ databases">
        <authorList>
            <person name="Sun Q."/>
            <person name="Li D."/>
        </authorList>
    </citation>
    <scope>NUCLEOTIDE SEQUENCE [LARGE SCALE GENOMIC DNA]</scope>
    <source>
        <strain evidence="15 16">MSJd-7</strain>
    </source>
</reference>
<keyword evidence="7 13" id="KW-0479">Metal-binding</keyword>
<dbReference type="EC" id="2.7.7.7" evidence="13"/>
<evidence type="ECO:0000256" key="3">
    <source>
        <dbReference type="ARBA" id="ARBA00022490"/>
    </source>
</evidence>
<evidence type="ECO:0000256" key="9">
    <source>
        <dbReference type="ARBA" id="ARBA00022842"/>
    </source>
</evidence>
<name>A0ABS6EMW0_9FIRM</name>
<dbReference type="Proteomes" id="UP000783588">
    <property type="component" value="Unassembled WGS sequence"/>
</dbReference>
<dbReference type="PROSITE" id="PS50173">
    <property type="entry name" value="UMUC"/>
    <property type="match status" value="1"/>
</dbReference>
<dbReference type="Pfam" id="PF00817">
    <property type="entry name" value="IMS"/>
    <property type="match status" value="1"/>
</dbReference>
<protein>
    <recommendedName>
        <fullName evidence="13">DNA polymerase IV</fullName>
        <shortName evidence="13">Pol IV</shortName>
        <ecNumber evidence="13">2.7.7.7</ecNumber>
    </recommendedName>
</protein>
<evidence type="ECO:0000256" key="7">
    <source>
        <dbReference type="ARBA" id="ARBA00022723"/>
    </source>
</evidence>
<keyword evidence="10 13" id="KW-0239">DNA-directed DNA polymerase</keyword>
<dbReference type="Pfam" id="PF21999">
    <property type="entry name" value="IMS_HHH_1"/>
    <property type="match status" value="1"/>
</dbReference>
<keyword evidence="2 13" id="KW-0515">Mutator protein</keyword>
<keyword evidence="8 13" id="KW-0227">DNA damage</keyword>
<evidence type="ECO:0000313" key="16">
    <source>
        <dbReference type="Proteomes" id="UP000783588"/>
    </source>
</evidence>
<comment type="catalytic activity">
    <reaction evidence="13">
        <text>DNA(n) + a 2'-deoxyribonucleoside 5'-triphosphate = DNA(n+1) + diphosphate</text>
        <dbReference type="Rhea" id="RHEA:22508"/>
        <dbReference type="Rhea" id="RHEA-COMP:17339"/>
        <dbReference type="Rhea" id="RHEA-COMP:17340"/>
        <dbReference type="ChEBI" id="CHEBI:33019"/>
        <dbReference type="ChEBI" id="CHEBI:61560"/>
        <dbReference type="ChEBI" id="CHEBI:173112"/>
        <dbReference type="EC" id="2.7.7.7"/>
    </reaction>
</comment>
<evidence type="ECO:0000256" key="11">
    <source>
        <dbReference type="ARBA" id="ARBA00023125"/>
    </source>
</evidence>
<evidence type="ECO:0000256" key="5">
    <source>
        <dbReference type="ARBA" id="ARBA00022695"/>
    </source>
</evidence>
<dbReference type="InterPro" id="IPR001126">
    <property type="entry name" value="UmuC"/>
</dbReference>